<evidence type="ECO:0000256" key="5">
    <source>
        <dbReference type="ARBA" id="ARBA00022723"/>
    </source>
</evidence>
<dbReference type="GO" id="GO:0007165">
    <property type="term" value="P:signal transduction"/>
    <property type="evidence" value="ECO:0007669"/>
    <property type="project" value="TreeGrafter"/>
</dbReference>
<dbReference type="PRINTS" id="PR00377">
    <property type="entry name" value="IMPHPHTASES"/>
</dbReference>
<dbReference type="InterPro" id="IPR000760">
    <property type="entry name" value="Inositol_monophosphatase-like"/>
</dbReference>
<dbReference type="FunFam" id="3.30.540.10:FF:000003">
    <property type="entry name" value="Inositol-1-monophosphatase"/>
    <property type="match status" value="1"/>
</dbReference>
<comment type="cofactor">
    <cofactor evidence="2">
        <name>Mg(2+)</name>
        <dbReference type="ChEBI" id="CHEBI:18420"/>
    </cofactor>
</comment>
<comment type="similarity">
    <text evidence="3">Belongs to the inositol monophosphatase superfamily.</text>
</comment>
<organism evidence="8">
    <name type="scientific">marine metagenome</name>
    <dbReference type="NCBI Taxonomy" id="408172"/>
    <lineage>
        <taxon>unclassified sequences</taxon>
        <taxon>metagenomes</taxon>
        <taxon>ecological metagenomes</taxon>
    </lineage>
</organism>
<dbReference type="PROSITE" id="PS00630">
    <property type="entry name" value="IMP_2"/>
    <property type="match status" value="1"/>
</dbReference>
<keyword evidence="6" id="KW-0378">Hydrolase</keyword>
<keyword evidence="7" id="KW-0460">Magnesium</keyword>
<dbReference type="PANTHER" id="PTHR20854:SF4">
    <property type="entry name" value="INOSITOL-1-MONOPHOSPHATASE-RELATED"/>
    <property type="match status" value="1"/>
</dbReference>
<dbReference type="Gene3D" id="3.40.190.80">
    <property type="match status" value="1"/>
</dbReference>
<dbReference type="SUPFAM" id="SSF56655">
    <property type="entry name" value="Carbohydrate phosphatase"/>
    <property type="match status" value="1"/>
</dbReference>
<dbReference type="CDD" id="cd01639">
    <property type="entry name" value="IMPase"/>
    <property type="match status" value="1"/>
</dbReference>
<evidence type="ECO:0000256" key="6">
    <source>
        <dbReference type="ARBA" id="ARBA00022801"/>
    </source>
</evidence>
<evidence type="ECO:0000256" key="4">
    <source>
        <dbReference type="ARBA" id="ARBA00013106"/>
    </source>
</evidence>
<accession>A0A382UY72</accession>
<evidence type="ECO:0000256" key="7">
    <source>
        <dbReference type="ARBA" id="ARBA00022842"/>
    </source>
</evidence>
<evidence type="ECO:0000313" key="8">
    <source>
        <dbReference type="EMBL" id="SVD38638.1"/>
    </source>
</evidence>
<dbReference type="InterPro" id="IPR022337">
    <property type="entry name" value="Inositol_monophosphatase_SuhB"/>
</dbReference>
<dbReference type="InterPro" id="IPR033942">
    <property type="entry name" value="IMPase"/>
</dbReference>
<dbReference type="Gene3D" id="3.30.540.10">
    <property type="entry name" value="Fructose-1,6-Bisphosphatase, subunit A, domain 1"/>
    <property type="match status" value="1"/>
</dbReference>
<dbReference type="PRINTS" id="PR01959">
    <property type="entry name" value="SBIMPHPHTASE"/>
</dbReference>
<dbReference type="EC" id="3.1.3.25" evidence="4"/>
<name>A0A382UY72_9ZZZZ</name>
<sequence>MKHSEMFEFARNTAKEAGNILMKHFGNIKLIERKSTDIDLLTIADLETEAFILKKIRSFYPDHHIIAEESDLTKGNSEYRWVIDPLDGTTNFVHNLPIFAVSMGLQYNEETILGVVYNPAADKCFYAEKNGGAFLDGESICITSTNTLSNSLLVTGFPYIHDNNWEINFSLFKELYGKTQGIRRLGAAALDFCFVAMGRFEGFWEFGLKSWDVCAGALILKEAGG</sequence>
<proteinExistence type="inferred from homology"/>
<keyword evidence="5" id="KW-0479">Metal-binding</keyword>
<evidence type="ECO:0000256" key="3">
    <source>
        <dbReference type="ARBA" id="ARBA00009759"/>
    </source>
</evidence>
<dbReference type="GO" id="GO:0006020">
    <property type="term" value="P:inositol metabolic process"/>
    <property type="evidence" value="ECO:0007669"/>
    <property type="project" value="TreeGrafter"/>
</dbReference>
<protein>
    <recommendedName>
        <fullName evidence="4">inositol-phosphate phosphatase</fullName>
        <ecNumber evidence="4">3.1.3.25</ecNumber>
    </recommendedName>
</protein>
<dbReference type="GO" id="GO:0046872">
    <property type="term" value="F:metal ion binding"/>
    <property type="evidence" value="ECO:0007669"/>
    <property type="project" value="UniProtKB-KW"/>
</dbReference>
<dbReference type="PROSITE" id="PS00629">
    <property type="entry name" value="IMP_1"/>
    <property type="match status" value="1"/>
</dbReference>
<comment type="catalytic activity">
    <reaction evidence="1">
        <text>a myo-inositol phosphate + H2O = myo-inositol + phosphate</text>
        <dbReference type="Rhea" id="RHEA:24056"/>
        <dbReference type="ChEBI" id="CHEBI:15377"/>
        <dbReference type="ChEBI" id="CHEBI:17268"/>
        <dbReference type="ChEBI" id="CHEBI:43474"/>
        <dbReference type="ChEBI" id="CHEBI:84139"/>
        <dbReference type="EC" id="3.1.3.25"/>
    </reaction>
</comment>
<dbReference type="GO" id="GO:0008934">
    <property type="term" value="F:inositol monophosphate 1-phosphatase activity"/>
    <property type="evidence" value="ECO:0007669"/>
    <property type="project" value="InterPro"/>
</dbReference>
<evidence type="ECO:0000256" key="2">
    <source>
        <dbReference type="ARBA" id="ARBA00001946"/>
    </source>
</evidence>
<dbReference type="GO" id="GO:0046854">
    <property type="term" value="P:phosphatidylinositol phosphate biosynthetic process"/>
    <property type="evidence" value="ECO:0007669"/>
    <property type="project" value="InterPro"/>
</dbReference>
<feature type="non-terminal residue" evidence="8">
    <location>
        <position position="225"/>
    </location>
</feature>
<gene>
    <name evidence="8" type="ORF">METZ01_LOCUS391492</name>
</gene>
<dbReference type="InterPro" id="IPR020550">
    <property type="entry name" value="Inositol_monophosphatase_CS"/>
</dbReference>
<dbReference type="AlphaFoldDB" id="A0A382UY72"/>
<dbReference type="Pfam" id="PF00459">
    <property type="entry name" value="Inositol_P"/>
    <property type="match status" value="1"/>
</dbReference>
<evidence type="ECO:0000256" key="1">
    <source>
        <dbReference type="ARBA" id="ARBA00001033"/>
    </source>
</evidence>
<reference evidence="8" key="1">
    <citation type="submission" date="2018-05" db="EMBL/GenBank/DDBJ databases">
        <authorList>
            <person name="Lanie J.A."/>
            <person name="Ng W.-L."/>
            <person name="Kazmierczak K.M."/>
            <person name="Andrzejewski T.M."/>
            <person name="Davidsen T.M."/>
            <person name="Wayne K.J."/>
            <person name="Tettelin H."/>
            <person name="Glass J.I."/>
            <person name="Rusch D."/>
            <person name="Podicherti R."/>
            <person name="Tsui H.-C.T."/>
            <person name="Winkler M.E."/>
        </authorList>
    </citation>
    <scope>NUCLEOTIDE SEQUENCE</scope>
</reference>
<dbReference type="EMBL" id="UINC01147360">
    <property type="protein sequence ID" value="SVD38638.1"/>
    <property type="molecule type" value="Genomic_DNA"/>
</dbReference>
<dbReference type="InterPro" id="IPR020583">
    <property type="entry name" value="Inositol_monoP_metal-BS"/>
</dbReference>
<dbReference type="PANTHER" id="PTHR20854">
    <property type="entry name" value="INOSITOL MONOPHOSPHATASE"/>
    <property type="match status" value="1"/>
</dbReference>